<evidence type="ECO:0000256" key="1">
    <source>
        <dbReference type="SAM" id="MobiDB-lite"/>
    </source>
</evidence>
<feature type="region of interest" description="Disordered" evidence="1">
    <location>
        <begin position="43"/>
        <end position="75"/>
    </location>
</feature>
<gene>
    <name evidence="2" type="ORF">EUX98_g8435</name>
</gene>
<feature type="compositionally biased region" description="Basic and acidic residues" evidence="1">
    <location>
        <begin position="57"/>
        <end position="67"/>
    </location>
</feature>
<reference evidence="2 3" key="1">
    <citation type="submission" date="2019-02" db="EMBL/GenBank/DDBJ databases">
        <title>Genome sequencing of the rare red list fungi Antrodiella citrinella (Flaviporus citrinellus).</title>
        <authorList>
            <person name="Buettner E."/>
            <person name="Kellner H."/>
        </authorList>
    </citation>
    <scope>NUCLEOTIDE SEQUENCE [LARGE SCALE GENOMIC DNA]</scope>
    <source>
        <strain evidence="2 3">DSM 108506</strain>
    </source>
</reference>
<proteinExistence type="predicted"/>
<dbReference type="EMBL" id="SGPM01000460">
    <property type="protein sequence ID" value="THH21190.1"/>
    <property type="molecule type" value="Genomic_DNA"/>
</dbReference>
<organism evidence="2 3">
    <name type="scientific">Antrodiella citrinella</name>
    <dbReference type="NCBI Taxonomy" id="2447956"/>
    <lineage>
        <taxon>Eukaryota</taxon>
        <taxon>Fungi</taxon>
        <taxon>Dikarya</taxon>
        <taxon>Basidiomycota</taxon>
        <taxon>Agaricomycotina</taxon>
        <taxon>Agaricomycetes</taxon>
        <taxon>Polyporales</taxon>
        <taxon>Steccherinaceae</taxon>
        <taxon>Antrodiella</taxon>
    </lineage>
</organism>
<dbReference type="Proteomes" id="UP000308730">
    <property type="component" value="Unassembled WGS sequence"/>
</dbReference>
<dbReference type="AlphaFoldDB" id="A0A4S4MDP7"/>
<protein>
    <submittedName>
        <fullName evidence="2">Uncharacterized protein</fullName>
    </submittedName>
</protein>
<sequence length="75" mass="8190">MLAIRKTAGMPLPRLNIGNSPYFTDHDAVKLAKEVAVLGWDNARWPGQLKSDPEEDTSSKGPDHADVDMNDGTQV</sequence>
<name>A0A4S4MDP7_9APHY</name>
<accession>A0A4S4MDP7</accession>
<comment type="caution">
    <text evidence="2">The sequence shown here is derived from an EMBL/GenBank/DDBJ whole genome shotgun (WGS) entry which is preliminary data.</text>
</comment>
<evidence type="ECO:0000313" key="3">
    <source>
        <dbReference type="Proteomes" id="UP000308730"/>
    </source>
</evidence>
<keyword evidence="3" id="KW-1185">Reference proteome</keyword>
<evidence type="ECO:0000313" key="2">
    <source>
        <dbReference type="EMBL" id="THH21190.1"/>
    </source>
</evidence>